<dbReference type="InterPro" id="IPR008965">
    <property type="entry name" value="CBM2/CBM3_carb-bd_dom_sf"/>
</dbReference>
<organism evidence="2 3">
    <name type="scientific">Fibrivirga algicola</name>
    <dbReference type="NCBI Taxonomy" id="2950420"/>
    <lineage>
        <taxon>Bacteria</taxon>
        <taxon>Pseudomonadati</taxon>
        <taxon>Bacteroidota</taxon>
        <taxon>Cytophagia</taxon>
        <taxon>Cytophagales</taxon>
        <taxon>Spirosomataceae</taxon>
        <taxon>Fibrivirga</taxon>
    </lineage>
</organism>
<accession>A0ABX0QNA6</accession>
<evidence type="ECO:0000313" key="2">
    <source>
        <dbReference type="EMBL" id="NID13819.1"/>
    </source>
</evidence>
<dbReference type="InterPro" id="IPR036966">
    <property type="entry name" value="CBM3_sf"/>
</dbReference>
<comment type="caution">
    <text evidence="2">The sequence shown here is derived from an EMBL/GenBank/DDBJ whole genome shotgun (WGS) entry which is preliminary data.</text>
</comment>
<dbReference type="Proteomes" id="UP000606008">
    <property type="component" value="Unassembled WGS sequence"/>
</dbReference>
<protein>
    <submittedName>
        <fullName evidence="2">T9SS type A sorting domain-containing protein</fullName>
    </submittedName>
</protein>
<evidence type="ECO:0000259" key="1">
    <source>
        <dbReference type="PROSITE" id="PS51172"/>
    </source>
</evidence>
<keyword evidence="3" id="KW-1185">Reference proteome</keyword>
<proteinExistence type="predicted"/>
<dbReference type="NCBIfam" id="TIGR04183">
    <property type="entry name" value="Por_Secre_tail"/>
    <property type="match status" value="1"/>
</dbReference>
<dbReference type="SMART" id="SM01067">
    <property type="entry name" value="CBM_3"/>
    <property type="match status" value="2"/>
</dbReference>
<dbReference type="PROSITE" id="PS51172">
    <property type="entry name" value="CBM3"/>
    <property type="match status" value="2"/>
</dbReference>
<reference evidence="3" key="2">
    <citation type="submission" date="2023-07" db="EMBL/GenBank/DDBJ databases">
        <authorList>
            <person name="Jung D.-H."/>
        </authorList>
    </citation>
    <scope>NUCLEOTIDE SEQUENCE [LARGE SCALE GENOMIC DNA]</scope>
    <source>
        <strain evidence="3">JA-25</strain>
    </source>
</reference>
<dbReference type="Gene3D" id="2.60.40.710">
    <property type="entry name" value="Endoglucanase-like"/>
    <property type="match status" value="2"/>
</dbReference>
<feature type="domain" description="CBM3" evidence="1">
    <location>
        <begin position="667"/>
        <end position="819"/>
    </location>
</feature>
<evidence type="ECO:0000313" key="3">
    <source>
        <dbReference type="Proteomes" id="UP000606008"/>
    </source>
</evidence>
<dbReference type="SUPFAM" id="SSF49384">
    <property type="entry name" value="Carbohydrate-binding domain"/>
    <property type="match status" value="2"/>
</dbReference>
<dbReference type="InterPro" id="IPR026444">
    <property type="entry name" value="Secre_tail"/>
</dbReference>
<dbReference type="EMBL" id="WAEL01000018">
    <property type="protein sequence ID" value="NID13819.1"/>
    <property type="molecule type" value="Genomic_DNA"/>
</dbReference>
<name>A0ABX0QNA6_9BACT</name>
<gene>
    <name evidence="2" type="ORF">F7231_26860</name>
</gene>
<dbReference type="InterPro" id="IPR001956">
    <property type="entry name" value="CBM3"/>
</dbReference>
<feature type="domain" description="CBM3" evidence="1">
    <location>
        <begin position="510"/>
        <end position="664"/>
    </location>
</feature>
<reference evidence="3" key="1">
    <citation type="submission" date="2019-09" db="EMBL/GenBank/DDBJ databases">
        <authorList>
            <person name="Jung D.-H."/>
        </authorList>
    </citation>
    <scope>NUCLEOTIDE SEQUENCE [LARGE SCALE GENOMIC DNA]</scope>
    <source>
        <strain evidence="3">JA-25</strain>
    </source>
</reference>
<sequence length="916" mass="96752">MTMITQLRLMSQFWLWLTIGLTTQHVTAGVVNASTNVTGSSVVDRHTVLPAWLDFKAYKSIHPNAANYFPQAAPIISVSSQSLTFLNSTQLPGSNSKTYVVSATGLTTSDFRVTVPSPFVVSAPNSGAYPGGITLPVNSDGTLPPTTITVALLSSTPGTFSGFISNSSGETTTTVAVSGTTVSPSLSLSTMALNAFSTTTGTASAIQTYTITALSQTGGVVTAPTGVEIRTGNTAFGSSLTLPSSLSTVTIPVDVRLSGGIAGQVSGVITHRLNNSSNQSIISLPVSGTVANLSAPTITVTPSSLTIVDYSEYPGSFPASYTVSASGLTTDLELIAPPYYFLTANGKSGPSLLIPAANGQVPPTSVSVILLSSSAGQFSGTIVNWSGSTTATVGVSGTALAQSVTVTPTSLGNFSTTLGTPSTSQSYTVTTQGGLPVYVSAPAGFELRTGSNPFSSSLTIGSSRSVVRTQIDVRLTGSTPGPVAGTITQKTYFHSSQGVYPVAVSGVVSGSLAVQVLHRDVDNYANNNAIQPVLQVVNKGSSSLPLSGLTLRYYLTAENFAPLTNLFVFYAQLGASNVSMRYVTLPQPRQGALGYIEYSFTPAAGNLAPGANTGSIQTYIAKSNYSGFNELDDYSYATIRDRLLVNPRITAYYNGVLIAGQEPAFVTPRGYLVPYTESKNGPSATQIGTYLDVRNEGNLPINYRDITLRYYFTADSPEPLKFDLDYTTLGTGTVRGQFVKINPPLATADTYLELSFADIGQLMPLSNTGLIRYHVSKLNGARFDQRNDYSYQEQPANLSSNARIAIYVGNQRYWGNDPGAGARLAFHPESTNGFDVRILGNPVRNNALVFTIEGTSEPLQMQLTNAQGRVISQRQLTGDSSKQHHQVSLENQGIGIYLLQISTPTQQRRIKVMKLD</sequence>
<dbReference type="Pfam" id="PF00942">
    <property type="entry name" value="CBM_3"/>
    <property type="match status" value="2"/>
</dbReference>